<dbReference type="InterPro" id="IPR027417">
    <property type="entry name" value="P-loop_NTPase"/>
</dbReference>
<dbReference type="InterPro" id="IPR013083">
    <property type="entry name" value="Znf_RING/FYVE/PHD"/>
</dbReference>
<name>A0A8T0K3G0_PHAAN</name>
<dbReference type="PANTHER" id="PTHR45865:SF1">
    <property type="entry name" value="E3 UBIQUITIN-PROTEIN LIGASE SHPRH"/>
    <property type="match status" value="1"/>
</dbReference>
<dbReference type="SMART" id="SM00249">
    <property type="entry name" value="PHD"/>
    <property type="match status" value="1"/>
</dbReference>
<evidence type="ECO:0000313" key="9">
    <source>
        <dbReference type="Proteomes" id="UP000743370"/>
    </source>
</evidence>
<dbReference type="SMART" id="SM00184">
    <property type="entry name" value="RING"/>
    <property type="match status" value="1"/>
</dbReference>
<dbReference type="Proteomes" id="UP000743370">
    <property type="component" value="Unassembled WGS sequence"/>
</dbReference>
<dbReference type="SUPFAM" id="SSF57903">
    <property type="entry name" value="FYVE/PHD zinc finger"/>
    <property type="match status" value="1"/>
</dbReference>
<keyword evidence="4" id="KW-0862">Zinc</keyword>
<dbReference type="InterPro" id="IPR001841">
    <property type="entry name" value="Znf_RING"/>
</dbReference>
<dbReference type="Gene3D" id="3.30.40.10">
    <property type="entry name" value="Zinc/RING finger domain, C3HC4 (zinc finger)"/>
    <property type="match status" value="2"/>
</dbReference>
<dbReference type="InterPro" id="IPR011011">
    <property type="entry name" value="Znf_FYVE_PHD"/>
</dbReference>
<dbReference type="Gene3D" id="3.40.50.10810">
    <property type="entry name" value="Tandem AAA-ATPase domain"/>
    <property type="match status" value="1"/>
</dbReference>
<dbReference type="InterPro" id="IPR048686">
    <property type="entry name" value="SHPRH_helical_1st"/>
</dbReference>
<dbReference type="CDD" id="cd15517">
    <property type="entry name" value="PHD_TCF19_like"/>
    <property type="match status" value="1"/>
</dbReference>
<keyword evidence="2" id="KW-0479">Metal-binding</keyword>
<dbReference type="InterPro" id="IPR014001">
    <property type="entry name" value="Helicase_ATP-bd"/>
</dbReference>
<reference evidence="8 9" key="1">
    <citation type="submission" date="2020-05" db="EMBL/GenBank/DDBJ databases">
        <title>Vigna angularis (adzuki bean) Var. LongXiaoDou No. 4 denovo assembly.</title>
        <authorList>
            <person name="Xiang H."/>
        </authorList>
    </citation>
    <scope>NUCLEOTIDE SEQUENCE [LARGE SCALE GENOMIC DNA]</scope>
    <source>
        <tissue evidence="8">Leaf</tissue>
    </source>
</reference>
<dbReference type="GO" id="GO:0008270">
    <property type="term" value="F:zinc ion binding"/>
    <property type="evidence" value="ECO:0007669"/>
    <property type="project" value="UniProtKB-KW"/>
</dbReference>
<dbReference type="InterPro" id="IPR038718">
    <property type="entry name" value="SNF2-like_sf"/>
</dbReference>
<dbReference type="SMART" id="SM00487">
    <property type="entry name" value="DEXDc"/>
    <property type="match status" value="1"/>
</dbReference>
<protein>
    <submittedName>
        <fullName evidence="8">DNA repair protein</fullName>
    </submittedName>
</protein>
<evidence type="ECO:0000256" key="3">
    <source>
        <dbReference type="ARBA" id="ARBA00022771"/>
    </source>
</evidence>
<dbReference type="GO" id="GO:0005524">
    <property type="term" value="F:ATP binding"/>
    <property type="evidence" value="ECO:0007669"/>
    <property type="project" value="InterPro"/>
</dbReference>
<proteinExistence type="inferred from homology"/>
<feature type="compositionally biased region" description="Polar residues" evidence="6">
    <location>
        <begin position="998"/>
        <end position="1009"/>
    </location>
</feature>
<evidence type="ECO:0000313" key="8">
    <source>
        <dbReference type="EMBL" id="KAG2391667.1"/>
    </source>
</evidence>
<dbReference type="Pfam" id="PF21325">
    <property type="entry name" value="SHPRH_helical-1st"/>
    <property type="match status" value="1"/>
</dbReference>
<dbReference type="SUPFAM" id="SSF57850">
    <property type="entry name" value="RING/U-box"/>
    <property type="match status" value="1"/>
</dbReference>
<dbReference type="Pfam" id="PF00097">
    <property type="entry name" value="zf-C3HC4"/>
    <property type="match status" value="1"/>
</dbReference>
<evidence type="ECO:0000256" key="6">
    <source>
        <dbReference type="SAM" id="MobiDB-lite"/>
    </source>
</evidence>
<dbReference type="Gene3D" id="3.40.50.300">
    <property type="entry name" value="P-loop containing nucleotide triphosphate hydrolases"/>
    <property type="match status" value="1"/>
</dbReference>
<dbReference type="PROSITE" id="PS01359">
    <property type="entry name" value="ZF_PHD_1"/>
    <property type="match status" value="1"/>
</dbReference>
<comment type="similarity">
    <text evidence="1">Belongs to the SNF2/RAD54 helicase family. RAD16 subfamily.</text>
</comment>
<evidence type="ECO:0000256" key="5">
    <source>
        <dbReference type="PROSITE-ProRule" id="PRU00175"/>
    </source>
</evidence>
<feature type="compositionally biased region" description="Pro residues" evidence="6">
    <location>
        <begin position="983"/>
        <end position="997"/>
    </location>
</feature>
<sequence length="1695" mass="191208">MGRRKSKPHRAGHWPVLPYTDIHLEFARRVTVDHEETYTVLLSGVFDGPDEGVTGLLHLASLKFVTLRPVLGVGLSEEISSLRVRVEVLKNGFNACESLLDTSRQLWKKSMVNVMSWLRPEIMTSEVRYGFYSCMKMDGDPQTEMVDDTCRSRKHARFDPAGLYEAIKPSKAEPMIEDDIPELLPKLRPYQRRAAFWMVEREKAVEESQGERERNQFHSPLCIPVDFLDTSSQMFFNPFRSASGSDILFDLEPQINADQKVTLKRVKRDRVECICGAVSESLKYEGLWVQCDICDAWQHADCVGYSPKGKSLKSKQGCESKTYKTTVAVRDGKYVCHMCSELIQATESPIASGATLIVCPAPILPQWHDEIIRHTHQGSLKTCVYEGVRETSFSNASVMDISDLASADIVLTTYDVLKEDLSHDSDRHEGDRHFLRFQKRYPVIPTLLTRIYWWRVCLDEAQMVESSTTASTEMALRLHSKYRWCITGTPIQRKLDDLYGLLRFLVASPFDTYRWWTDVIRDPYEKGDVGAMEFTHKVFKQIMWRSSKQHVADELYLPSQEECLSWLTLSPVEEHFYQRQHETCVRDAHEVIESLRNDILNRKGQDSISLQSSSDPLITHTEAGKLLNALLKLRQACCHPQVGSSGLRSLQQTPMTMEEILMVLISKTKIEGEEALRKLVIALNALAAIAAIQNDFCQATSLYGEALALAGEHAEDFRLDPLLNIHIHHNLAEILPLASNFSLTLASKGKQLSESSEFKMTKRHLILKVDSCHVKRQRISGCDDINATVPSSEPSNVSLLENDTKEDQEFDNLSASSVESLIAECEDSKQKFLSVFSSKLSVAQQEFQSSYVQVSNAYRDSRTHQNSFWWLEALHHVEQSKEFSSELIRKIEEAMSGTSSNSKSSRITARFSPYPHPSTTKQTLYFSILLCMLCHVLDSDFPSRTGFRGFRGDPRLKFVSFREYLFWSTPRSPAPITAAVVASPPPPPSLPPPPPSPELQNRPATTPSEASRPGDHRRTKIVAIGALTRLHAPPLPPLPLRVAGASAADQHRRDRLLALFLDLWSLRQSEHFEFLGFLPLHGVFLVYKHLYCFRSISALKYQIQTGLDQLEASRKTLLDRLLEIDQTMEKPKEEDIERVGKCRNCQPNSDGPPCVLCELDELFQDYEARLFVLKNERGGIISSAEEAVDFQKKNFALNHFLSKLSQSSNSSTTSDIGHEESKKRNVGQRVVVSRSASELELILGVIKNYCKARLGKDSVSAATKDLHVFEGMRKEFGHARSLALAQAQYLRAHDEIKMAVSRLHLRTSEDDKSLDALGENELVAASSNFSHEKFMSLTMLSQTKGKLRYLKGLVQSKQKKQFESPNGSSISVERTAMSNYTEEKAVLIAKTDDETCPVCQEKLGNQKMVFQCGHVTCCKCLFAMTEKRLQNSKLHNWVMCPTCRQHTDFGNIAYAVDSQNESSNLSVLHTINSSEKCEASISVKGSYGTKIEAVTRRILWVKANDHKAKVLVFSSWNDVLDVLEHSFTANNITFIRMKGGSNSYNPAIPCQTLVSSNKVTPSSVTMARDLSFKVSTSSQSHASFVVQRKENNNGDNGFVVGCAKWGLQREAEDEMKPHEDDDKGRNGMTRFRHNCGEGEGIAELLECLEREAIMGEDVGKDPTDYNRRAKIFDRSSQVFQALKKHNSDGFPQESS</sequence>
<gene>
    <name evidence="8" type="ORF">HKW66_Vig0125720</name>
</gene>
<dbReference type="InterPro" id="IPR052583">
    <property type="entry name" value="ATP-helicase/E3_Ub-Ligase"/>
</dbReference>
<dbReference type="EMBL" id="JABFOF010000007">
    <property type="protein sequence ID" value="KAG2391667.1"/>
    <property type="molecule type" value="Genomic_DNA"/>
</dbReference>
<evidence type="ECO:0000256" key="2">
    <source>
        <dbReference type="ARBA" id="ARBA00022723"/>
    </source>
</evidence>
<keyword evidence="3 5" id="KW-0863">Zinc-finger</keyword>
<evidence type="ECO:0000256" key="4">
    <source>
        <dbReference type="ARBA" id="ARBA00022833"/>
    </source>
</evidence>
<dbReference type="InterPro" id="IPR001965">
    <property type="entry name" value="Znf_PHD"/>
</dbReference>
<dbReference type="InterPro" id="IPR019786">
    <property type="entry name" value="Zinc_finger_PHD-type_CS"/>
</dbReference>
<dbReference type="PANTHER" id="PTHR45865">
    <property type="entry name" value="E3 UBIQUITIN-PROTEIN LIGASE SHPRH FAMILY MEMBER"/>
    <property type="match status" value="1"/>
</dbReference>
<feature type="domain" description="RING-type" evidence="7">
    <location>
        <begin position="1396"/>
        <end position="1444"/>
    </location>
</feature>
<dbReference type="InterPro" id="IPR018957">
    <property type="entry name" value="Znf_C3HC4_RING-type"/>
</dbReference>
<organism evidence="8 9">
    <name type="scientific">Phaseolus angularis</name>
    <name type="common">Azuki bean</name>
    <name type="synonym">Vigna angularis</name>
    <dbReference type="NCBI Taxonomy" id="3914"/>
    <lineage>
        <taxon>Eukaryota</taxon>
        <taxon>Viridiplantae</taxon>
        <taxon>Streptophyta</taxon>
        <taxon>Embryophyta</taxon>
        <taxon>Tracheophyta</taxon>
        <taxon>Spermatophyta</taxon>
        <taxon>Magnoliopsida</taxon>
        <taxon>eudicotyledons</taxon>
        <taxon>Gunneridae</taxon>
        <taxon>Pentapetalae</taxon>
        <taxon>rosids</taxon>
        <taxon>fabids</taxon>
        <taxon>Fabales</taxon>
        <taxon>Fabaceae</taxon>
        <taxon>Papilionoideae</taxon>
        <taxon>50 kb inversion clade</taxon>
        <taxon>NPAAA clade</taxon>
        <taxon>indigoferoid/millettioid clade</taxon>
        <taxon>Phaseoleae</taxon>
        <taxon>Vigna</taxon>
    </lineage>
</organism>
<evidence type="ECO:0000256" key="1">
    <source>
        <dbReference type="ARBA" id="ARBA00008438"/>
    </source>
</evidence>
<dbReference type="InterPro" id="IPR000330">
    <property type="entry name" value="SNF2_N"/>
</dbReference>
<evidence type="ECO:0000259" key="7">
    <source>
        <dbReference type="PROSITE" id="PS50089"/>
    </source>
</evidence>
<feature type="region of interest" description="Disordered" evidence="6">
    <location>
        <begin position="978"/>
        <end position="1016"/>
    </location>
</feature>
<accession>A0A8T0K3G0</accession>
<dbReference type="SUPFAM" id="SSF52540">
    <property type="entry name" value="P-loop containing nucleoside triphosphate hydrolases"/>
    <property type="match status" value="1"/>
</dbReference>
<dbReference type="PROSITE" id="PS50089">
    <property type="entry name" value="ZF_RING_2"/>
    <property type="match status" value="1"/>
</dbReference>
<comment type="caution">
    <text evidence="8">The sequence shown here is derived from an EMBL/GenBank/DDBJ whole genome shotgun (WGS) entry which is preliminary data.</text>
</comment>
<dbReference type="Pfam" id="PF00176">
    <property type="entry name" value="SNF2-rel_dom"/>
    <property type="match status" value="1"/>
</dbReference>
<dbReference type="CDD" id="cd18070">
    <property type="entry name" value="DEXQc_SHPRH"/>
    <property type="match status" value="1"/>
</dbReference>